<dbReference type="STRING" id="156889.Mmc1_3491"/>
<protein>
    <submittedName>
        <fullName evidence="1">Uncharacterized protein</fullName>
    </submittedName>
</protein>
<dbReference type="HOGENOM" id="CLU_2035248_0_0_5"/>
<reference evidence="2" key="1">
    <citation type="journal article" date="2009" name="Appl. Environ. Microbiol.">
        <title>Complete genome sequence of the chemolithoautotrophic marine magnetotactic coccus strain MC-1.</title>
        <authorList>
            <person name="Schubbe S."/>
            <person name="Williams T.J."/>
            <person name="Xie G."/>
            <person name="Kiss H.E."/>
            <person name="Brettin T.S."/>
            <person name="Martinez D."/>
            <person name="Ross C.A."/>
            <person name="Schuler D."/>
            <person name="Cox B.L."/>
            <person name="Nealson K.H."/>
            <person name="Bazylinski D.A."/>
        </authorList>
    </citation>
    <scope>NUCLEOTIDE SEQUENCE [LARGE SCALE GENOMIC DNA]</scope>
    <source>
        <strain evidence="2">ATCC BAA-1437 / JCM 17883 / MC-1</strain>
    </source>
</reference>
<dbReference type="EMBL" id="CP000471">
    <property type="protein sequence ID" value="ABK45976.1"/>
    <property type="molecule type" value="Genomic_DNA"/>
</dbReference>
<evidence type="ECO:0000313" key="1">
    <source>
        <dbReference type="EMBL" id="ABK45976.1"/>
    </source>
</evidence>
<name>A0LDD3_MAGMM</name>
<dbReference type="KEGG" id="mgm:Mmc1_3491"/>
<keyword evidence="2" id="KW-1185">Reference proteome</keyword>
<organism evidence="1 2">
    <name type="scientific">Magnetococcus marinus (strain ATCC BAA-1437 / JCM 17883 / MC-1)</name>
    <dbReference type="NCBI Taxonomy" id="156889"/>
    <lineage>
        <taxon>Bacteria</taxon>
        <taxon>Pseudomonadati</taxon>
        <taxon>Pseudomonadota</taxon>
        <taxon>Magnetococcia</taxon>
        <taxon>Magnetococcales</taxon>
        <taxon>Magnetococcaceae</taxon>
        <taxon>Magnetococcus</taxon>
    </lineage>
</organism>
<dbReference type="Proteomes" id="UP000002586">
    <property type="component" value="Chromosome"/>
</dbReference>
<accession>A0LDD3</accession>
<reference evidence="1 2" key="2">
    <citation type="journal article" date="2012" name="Int. J. Syst. Evol. Microbiol.">
        <title>Magnetococcus marinus gen. nov., sp. nov., a marine, magnetotactic bacterium that represents a novel lineage (Magnetococcaceae fam. nov.; Magnetococcales ord. nov.) at the base of the Alphaproteobacteria.</title>
        <authorList>
            <person name="Bazylinski D.A."/>
            <person name="Williams T.J."/>
            <person name="Lefevre C.T."/>
            <person name="Berg R.J."/>
            <person name="Zhang C.L."/>
            <person name="Bowser S.S."/>
            <person name="Dean A.J."/>
            <person name="Beveridge T.J."/>
        </authorList>
    </citation>
    <scope>NUCLEOTIDE SEQUENCE [LARGE SCALE GENOMIC DNA]</scope>
    <source>
        <strain evidence="2">ATCC BAA-1437 / JCM 17883 / MC-1</strain>
    </source>
</reference>
<gene>
    <name evidence="1" type="ordered locus">Mmc1_3491</name>
</gene>
<evidence type="ECO:0000313" key="2">
    <source>
        <dbReference type="Proteomes" id="UP000002586"/>
    </source>
</evidence>
<proteinExistence type="predicted"/>
<dbReference type="AlphaFoldDB" id="A0LDD3"/>
<sequence>MHDEGNHNVFDPDYINANPMGLTTWCHVANRRGAQTLAQWLLTHEQPPVDKQLIPRIIELLAEQACTAEPANLETMRQRLARMQQARPEWWGQPPREYRWDQRLERLDQLARYTLKQQDDL</sequence>